<dbReference type="AlphaFoldDB" id="A0A2U8E003"/>
<protein>
    <submittedName>
        <fullName evidence="5">Beta-ketoacyl synthase</fullName>
    </submittedName>
</protein>
<organism evidence="5 6">
    <name type="scientific">Ereboglobus luteus</name>
    <dbReference type="NCBI Taxonomy" id="1796921"/>
    <lineage>
        <taxon>Bacteria</taxon>
        <taxon>Pseudomonadati</taxon>
        <taxon>Verrucomicrobiota</taxon>
        <taxon>Opitutia</taxon>
        <taxon>Opitutales</taxon>
        <taxon>Opitutaceae</taxon>
        <taxon>Ereboglobus</taxon>
    </lineage>
</organism>
<gene>
    <name evidence="5" type="ORF">CKA38_01830</name>
</gene>
<dbReference type="GO" id="GO:0005829">
    <property type="term" value="C:cytosol"/>
    <property type="evidence" value="ECO:0007669"/>
    <property type="project" value="TreeGrafter"/>
</dbReference>
<dbReference type="InterPro" id="IPR018201">
    <property type="entry name" value="Ketoacyl_synth_AS"/>
</dbReference>
<dbReference type="PANTHER" id="PTHR11712:SF336">
    <property type="entry name" value="3-OXOACYL-[ACYL-CARRIER-PROTEIN] SYNTHASE, MITOCHONDRIAL"/>
    <property type="match status" value="1"/>
</dbReference>
<dbReference type="Proteomes" id="UP000244896">
    <property type="component" value="Chromosome"/>
</dbReference>
<evidence type="ECO:0000256" key="3">
    <source>
        <dbReference type="RuleBase" id="RU003694"/>
    </source>
</evidence>
<dbReference type="KEGG" id="elut:CKA38_01830"/>
<sequence>MNLPRIVITGVGLTAPNGNSLAEFRANLLAGVGGIEPLEVRYMGPLIAGVCHYDPLKYQKKKEVRVGTRAGSISIYCAHEALADAGIPVESVAKDRTGIYIGITEHGNVETENEIYSLSKYNYDTKFWSHYHNPRTVANNPAGETSLNLGVTGPAYTIGAACAAGNMGLIHAAQMLRLGEVDLAICGGVSESIHTFGIFAAFKSQNALASHSDPKKASRPFDLARNGIVISEGGALYTLERLDDALKRGAKIYGEISGYHVNSDASDYVLPNPERQAECVAASIRRAGLRPSDIHIVNTHATATPLGDVQEADGLRTVFQDCPDTYINNTKSFIGHAMGAAGALELAGNLPSFDDLVVHPTINVDNLDPKCALPGLVINAPVKAKRVDAILNNSFGMLGINSTLIIKRYVA</sequence>
<dbReference type="EMBL" id="CP023004">
    <property type="protein sequence ID" value="AWI08169.1"/>
    <property type="molecule type" value="Genomic_DNA"/>
</dbReference>
<dbReference type="InterPro" id="IPR000794">
    <property type="entry name" value="Beta-ketoacyl_synthase"/>
</dbReference>
<dbReference type="InterPro" id="IPR020841">
    <property type="entry name" value="PKS_Beta-ketoAc_synthase_dom"/>
</dbReference>
<dbReference type="Pfam" id="PF00109">
    <property type="entry name" value="ketoacyl-synt"/>
    <property type="match status" value="1"/>
</dbReference>
<dbReference type="InterPro" id="IPR016039">
    <property type="entry name" value="Thiolase-like"/>
</dbReference>
<reference evidence="5 6" key="1">
    <citation type="journal article" date="2018" name="Syst. Appl. Microbiol.">
        <title>Ereboglobus luteus gen. nov. sp. nov. from cockroach guts, and new insights into the oxygen relationship of the genera Opitutus and Didymococcus (Verrucomicrobia: Opitutaceae).</title>
        <authorList>
            <person name="Tegtmeier D."/>
            <person name="Belitz A."/>
            <person name="Radek R."/>
            <person name="Heimerl T."/>
            <person name="Brune A."/>
        </authorList>
    </citation>
    <scope>NUCLEOTIDE SEQUENCE [LARGE SCALE GENOMIC DNA]</scope>
    <source>
        <strain evidence="5 6">Ho45</strain>
    </source>
</reference>
<evidence type="ECO:0000313" key="5">
    <source>
        <dbReference type="EMBL" id="AWI08169.1"/>
    </source>
</evidence>
<dbReference type="PROSITE" id="PS52004">
    <property type="entry name" value="KS3_2"/>
    <property type="match status" value="1"/>
</dbReference>
<evidence type="ECO:0000256" key="2">
    <source>
        <dbReference type="ARBA" id="ARBA00022679"/>
    </source>
</evidence>
<proteinExistence type="inferred from homology"/>
<keyword evidence="6" id="KW-1185">Reference proteome</keyword>
<dbReference type="PANTHER" id="PTHR11712">
    <property type="entry name" value="POLYKETIDE SYNTHASE-RELATED"/>
    <property type="match status" value="1"/>
</dbReference>
<dbReference type="Pfam" id="PF02801">
    <property type="entry name" value="Ketoacyl-synt_C"/>
    <property type="match status" value="1"/>
</dbReference>
<keyword evidence="2 3" id="KW-0808">Transferase</keyword>
<dbReference type="RefSeq" id="WP_108823974.1">
    <property type="nucleotide sequence ID" value="NZ_CP023004.1"/>
</dbReference>
<dbReference type="InterPro" id="IPR014031">
    <property type="entry name" value="Ketoacyl_synth_C"/>
</dbReference>
<dbReference type="GO" id="GO:0006633">
    <property type="term" value="P:fatty acid biosynthetic process"/>
    <property type="evidence" value="ECO:0007669"/>
    <property type="project" value="InterPro"/>
</dbReference>
<evidence type="ECO:0000259" key="4">
    <source>
        <dbReference type="PROSITE" id="PS52004"/>
    </source>
</evidence>
<dbReference type="InterPro" id="IPR014030">
    <property type="entry name" value="Ketoacyl_synth_N"/>
</dbReference>
<comment type="similarity">
    <text evidence="1 3">Belongs to the thiolase-like superfamily. Beta-ketoacyl-ACP synthases family.</text>
</comment>
<dbReference type="Gene3D" id="3.40.47.10">
    <property type="match status" value="1"/>
</dbReference>
<dbReference type="CDD" id="cd00834">
    <property type="entry name" value="KAS_I_II"/>
    <property type="match status" value="1"/>
</dbReference>
<feature type="domain" description="Ketosynthase family 3 (KS3)" evidence="4">
    <location>
        <begin position="3"/>
        <end position="408"/>
    </location>
</feature>
<evidence type="ECO:0000256" key="1">
    <source>
        <dbReference type="ARBA" id="ARBA00008467"/>
    </source>
</evidence>
<evidence type="ECO:0000313" key="6">
    <source>
        <dbReference type="Proteomes" id="UP000244896"/>
    </source>
</evidence>
<dbReference type="OrthoDB" id="9808669at2"/>
<dbReference type="PROSITE" id="PS00606">
    <property type="entry name" value="KS3_1"/>
    <property type="match status" value="1"/>
</dbReference>
<accession>A0A2U8E003</accession>
<name>A0A2U8E003_9BACT</name>
<dbReference type="SMART" id="SM00825">
    <property type="entry name" value="PKS_KS"/>
    <property type="match status" value="1"/>
</dbReference>
<dbReference type="SUPFAM" id="SSF53901">
    <property type="entry name" value="Thiolase-like"/>
    <property type="match status" value="2"/>
</dbReference>
<dbReference type="GO" id="GO:0004315">
    <property type="term" value="F:3-oxoacyl-[acyl-carrier-protein] synthase activity"/>
    <property type="evidence" value="ECO:0007669"/>
    <property type="project" value="InterPro"/>
</dbReference>